<dbReference type="EMBL" id="DYXM01000109">
    <property type="protein sequence ID" value="HJE90539.1"/>
    <property type="molecule type" value="Genomic_DNA"/>
</dbReference>
<protein>
    <submittedName>
        <fullName evidence="2">Uncharacterized protein</fullName>
    </submittedName>
</protein>
<evidence type="ECO:0000256" key="1">
    <source>
        <dbReference type="SAM" id="MobiDB-lite"/>
    </source>
</evidence>
<proteinExistence type="predicted"/>
<accession>A0A921F5K8</accession>
<sequence length="114" mass="11545">MNALNYVRNVVATRAQVSQPVLTAKVLSKLTGSSSSSKGSKHGPQFDPQSSAIAQANAVAGALNFPSAAEVDRTDGILAARRAAAPAAPGVPAETRIPFDEEDAGSDVIDEAGA</sequence>
<comment type="caution">
    <text evidence="2">The sequence shown here is derived from an EMBL/GenBank/DDBJ whole genome shotgun (WGS) entry which is preliminary data.</text>
</comment>
<reference evidence="2" key="1">
    <citation type="journal article" date="2021" name="PeerJ">
        <title>Extensive microbial diversity within the chicken gut microbiome revealed by metagenomics and culture.</title>
        <authorList>
            <person name="Gilroy R."/>
            <person name="Ravi A."/>
            <person name="Getino M."/>
            <person name="Pursley I."/>
            <person name="Horton D.L."/>
            <person name="Alikhan N.F."/>
            <person name="Baker D."/>
            <person name="Gharbi K."/>
            <person name="Hall N."/>
            <person name="Watson M."/>
            <person name="Adriaenssens E.M."/>
            <person name="Foster-Nyarko E."/>
            <person name="Jarju S."/>
            <person name="Secka A."/>
            <person name="Antonio M."/>
            <person name="Oren A."/>
            <person name="Chaudhuri R.R."/>
            <person name="La Ragione R."/>
            <person name="Hildebrand F."/>
            <person name="Pallen M.J."/>
        </authorList>
    </citation>
    <scope>NUCLEOTIDE SEQUENCE</scope>
    <source>
        <strain evidence="2">ChiGjej1B1-18357</strain>
    </source>
</reference>
<dbReference type="Proteomes" id="UP000776650">
    <property type="component" value="Unassembled WGS sequence"/>
</dbReference>
<dbReference type="RefSeq" id="WP_303911662.1">
    <property type="nucleotide sequence ID" value="NZ_DYXM01000109.1"/>
</dbReference>
<gene>
    <name evidence="2" type="ORF">K8V11_05980</name>
</gene>
<organism evidence="2 3">
    <name type="scientific">Dietzia timorensis</name>
    <dbReference type="NCBI Taxonomy" id="499555"/>
    <lineage>
        <taxon>Bacteria</taxon>
        <taxon>Bacillati</taxon>
        <taxon>Actinomycetota</taxon>
        <taxon>Actinomycetes</taxon>
        <taxon>Mycobacteriales</taxon>
        <taxon>Dietziaceae</taxon>
        <taxon>Dietzia</taxon>
    </lineage>
</organism>
<feature type="region of interest" description="Disordered" evidence="1">
    <location>
        <begin position="31"/>
        <end position="51"/>
    </location>
</feature>
<dbReference type="AlphaFoldDB" id="A0A921F5K8"/>
<feature type="compositionally biased region" description="Acidic residues" evidence="1">
    <location>
        <begin position="100"/>
        <end position="114"/>
    </location>
</feature>
<evidence type="ECO:0000313" key="2">
    <source>
        <dbReference type="EMBL" id="HJE90539.1"/>
    </source>
</evidence>
<name>A0A921F5K8_9ACTN</name>
<reference evidence="2" key="2">
    <citation type="submission" date="2021-09" db="EMBL/GenBank/DDBJ databases">
        <authorList>
            <person name="Gilroy R."/>
        </authorList>
    </citation>
    <scope>NUCLEOTIDE SEQUENCE</scope>
    <source>
        <strain evidence="2">ChiGjej1B1-18357</strain>
    </source>
</reference>
<feature type="region of interest" description="Disordered" evidence="1">
    <location>
        <begin position="82"/>
        <end position="114"/>
    </location>
</feature>
<evidence type="ECO:0000313" key="3">
    <source>
        <dbReference type="Proteomes" id="UP000776650"/>
    </source>
</evidence>